<keyword evidence="4 8" id="KW-0863">Zinc-finger</keyword>
<keyword evidence="2" id="KW-0963">Cytoplasm</keyword>
<dbReference type="PANTHER" id="PTHR12887">
    <property type="entry name" value="NANOS PROTEIN"/>
    <property type="match status" value="1"/>
</dbReference>
<organism evidence="11 12">
    <name type="scientific">Ditylenchus destructor</name>
    <dbReference type="NCBI Taxonomy" id="166010"/>
    <lineage>
        <taxon>Eukaryota</taxon>
        <taxon>Metazoa</taxon>
        <taxon>Ecdysozoa</taxon>
        <taxon>Nematoda</taxon>
        <taxon>Chromadorea</taxon>
        <taxon>Rhabditida</taxon>
        <taxon>Tylenchina</taxon>
        <taxon>Tylenchomorpha</taxon>
        <taxon>Sphaerularioidea</taxon>
        <taxon>Anguinidae</taxon>
        <taxon>Anguininae</taxon>
        <taxon>Ditylenchus</taxon>
    </lineage>
</organism>
<dbReference type="GO" id="GO:0003723">
    <property type="term" value="F:RNA binding"/>
    <property type="evidence" value="ECO:0007669"/>
    <property type="project" value="UniProtKB-UniRule"/>
</dbReference>
<dbReference type="Proteomes" id="UP001201812">
    <property type="component" value="Unassembled WGS sequence"/>
</dbReference>
<dbReference type="EMBL" id="JAKKPZ010000040">
    <property type="protein sequence ID" value="KAI1707514.1"/>
    <property type="molecule type" value="Genomic_DNA"/>
</dbReference>
<comment type="caution">
    <text evidence="11">The sequence shown here is derived from an EMBL/GenBank/DDBJ whole genome shotgun (WGS) entry which is preliminary data.</text>
</comment>
<evidence type="ECO:0000256" key="9">
    <source>
        <dbReference type="SAM" id="MobiDB-lite"/>
    </source>
</evidence>
<evidence type="ECO:0000259" key="10">
    <source>
        <dbReference type="PROSITE" id="PS51522"/>
    </source>
</evidence>
<name>A0AAD4R3P5_9BILA</name>
<evidence type="ECO:0000256" key="8">
    <source>
        <dbReference type="PROSITE-ProRule" id="PRU00855"/>
    </source>
</evidence>
<feature type="region of interest" description="Disordered" evidence="9">
    <location>
        <begin position="1"/>
        <end position="25"/>
    </location>
</feature>
<dbReference type="InterPro" id="IPR008705">
    <property type="entry name" value="Nanos/Xcar2"/>
</dbReference>
<dbReference type="PROSITE" id="PS51522">
    <property type="entry name" value="ZF_NANOS"/>
    <property type="match status" value="2"/>
</dbReference>
<evidence type="ECO:0000313" key="12">
    <source>
        <dbReference type="Proteomes" id="UP001201812"/>
    </source>
</evidence>
<dbReference type="InterPro" id="IPR038129">
    <property type="entry name" value="Nanos_sf"/>
</dbReference>
<evidence type="ECO:0000256" key="5">
    <source>
        <dbReference type="ARBA" id="ARBA00022833"/>
    </source>
</evidence>
<dbReference type="InterPro" id="IPR024161">
    <property type="entry name" value="Znf_nanos-typ"/>
</dbReference>
<keyword evidence="3" id="KW-0479">Metal-binding</keyword>
<keyword evidence="7 8" id="KW-0694">RNA-binding</keyword>
<accession>A0AAD4R3P5</accession>
<keyword evidence="5" id="KW-0862">Zinc</keyword>
<evidence type="ECO:0000313" key="11">
    <source>
        <dbReference type="EMBL" id="KAI1707514.1"/>
    </source>
</evidence>
<comment type="similarity">
    <text evidence="8">Belongs to the nanos family.</text>
</comment>
<evidence type="ECO:0000256" key="3">
    <source>
        <dbReference type="ARBA" id="ARBA00022723"/>
    </source>
</evidence>
<evidence type="ECO:0000256" key="1">
    <source>
        <dbReference type="ARBA" id="ARBA00004496"/>
    </source>
</evidence>
<reference evidence="11" key="1">
    <citation type="submission" date="2022-01" db="EMBL/GenBank/DDBJ databases">
        <title>Genome Sequence Resource for Two Populations of Ditylenchus destructor, the Migratory Endoparasitic Phytonematode.</title>
        <authorList>
            <person name="Zhang H."/>
            <person name="Lin R."/>
            <person name="Xie B."/>
        </authorList>
    </citation>
    <scope>NUCLEOTIDE SEQUENCE</scope>
    <source>
        <strain evidence="11">BazhouSP</strain>
    </source>
</reference>
<dbReference type="GO" id="GO:0008270">
    <property type="term" value="F:zinc ion binding"/>
    <property type="evidence" value="ECO:0007669"/>
    <property type="project" value="UniProtKB-KW"/>
</dbReference>
<dbReference type="Gene3D" id="4.10.60.30">
    <property type="entry name" value="Nanos, RNA-binding domain"/>
    <property type="match status" value="2"/>
</dbReference>
<protein>
    <submittedName>
        <fullName evidence="11">CBR-NOS-2 protein</fullName>
    </submittedName>
</protein>
<keyword evidence="12" id="KW-1185">Reference proteome</keyword>
<feature type="domain" description="Nanos-type" evidence="10">
    <location>
        <begin position="28"/>
        <end position="77"/>
    </location>
</feature>
<keyword evidence="6 8" id="KW-0810">Translation regulation</keyword>
<proteinExistence type="inferred from homology"/>
<comment type="subcellular location">
    <subcellularLocation>
        <location evidence="1">Cytoplasm</location>
    </subcellularLocation>
</comment>
<dbReference type="AlphaFoldDB" id="A0AAD4R3P5"/>
<evidence type="ECO:0000256" key="2">
    <source>
        <dbReference type="ARBA" id="ARBA00022490"/>
    </source>
</evidence>
<sequence>MADSWSRRNSASSSNTRMSSSSSNEGIGCGYCLRNGFDGYEAYQHTKQNCPRLASLQPCEYCGASGYNNHTKSHCPRKPRVELPSANYGYYSASPEGQSSFSGYMQSSSFYSIREKCVFCNANDYPCVGHTNHNCPRLLQLNPCQYCGASGINNHTKRHCPQRPRIDLQLKSQFK</sequence>
<dbReference type="GO" id="GO:0006417">
    <property type="term" value="P:regulation of translation"/>
    <property type="evidence" value="ECO:0007669"/>
    <property type="project" value="UniProtKB-UniRule"/>
</dbReference>
<dbReference type="GO" id="GO:0005737">
    <property type="term" value="C:cytoplasm"/>
    <property type="evidence" value="ECO:0007669"/>
    <property type="project" value="UniProtKB-SubCell"/>
</dbReference>
<feature type="domain" description="Nanos-type" evidence="10">
    <location>
        <begin position="116"/>
        <end position="162"/>
    </location>
</feature>
<feature type="compositionally biased region" description="Low complexity" evidence="9">
    <location>
        <begin position="7"/>
        <end position="24"/>
    </location>
</feature>
<evidence type="ECO:0000256" key="6">
    <source>
        <dbReference type="ARBA" id="ARBA00022845"/>
    </source>
</evidence>
<evidence type="ECO:0000256" key="7">
    <source>
        <dbReference type="ARBA" id="ARBA00022884"/>
    </source>
</evidence>
<evidence type="ECO:0000256" key="4">
    <source>
        <dbReference type="ARBA" id="ARBA00022771"/>
    </source>
</evidence>
<gene>
    <name evidence="11" type="ORF">DdX_12349</name>
</gene>